<comment type="subcellular location">
    <subcellularLocation>
        <location evidence="3">Cytoplasm</location>
    </subcellularLocation>
</comment>
<evidence type="ECO:0000256" key="5">
    <source>
        <dbReference type="SAM" id="MobiDB-lite"/>
    </source>
</evidence>
<dbReference type="EC" id="2.7.1.2" evidence="3"/>
<keyword evidence="3" id="KW-0963">Cytoplasm</keyword>
<evidence type="ECO:0000256" key="4">
    <source>
        <dbReference type="RuleBase" id="RU004046"/>
    </source>
</evidence>
<accession>A0ABM8QMV5</accession>
<keyword evidence="1 3" id="KW-0808">Transferase</keyword>
<reference evidence="6 7" key="1">
    <citation type="submission" date="2021-02" db="EMBL/GenBank/DDBJ databases">
        <authorList>
            <person name="Han P."/>
        </authorList>
    </citation>
    <scope>NUCLEOTIDE SEQUENCE [LARGE SCALE GENOMIC DNA]</scope>
    <source>
        <strain evidence="6">Candidatus Nitrospira sp. ZN2</strain>
    </source>
</reference>
<dbReference type="SUPFAM" id="SSF53067">
    <property type="entry name" value="Actin-like ATPase domain"/>
    <property type="match status" value="1"/>
</dbReference>
<keyword evidence="3" id="KW-0067">ATP-binding</keyword>
<comment type="similarity">
    <text evidence="3 4">Belongs to the bacterial glucokinase family.</text>
</comment>
<gene>
    <name evidence="3 6" type="primary">glk</name>
    <name evidence="6" type="ORF">NSPZN2_10959</name>
</gene>
<protein>
    <recommendedName>
        <fullName evidence="3">Glucokinase</fullName>
        <ecNumber evidence="3">2.7.1.2</ecNumber>
    </recommendedName>
    <alternativeName>
        <fullName evidence="3">Glucose kinase</fullName>
    </alternativeName>
</protein>
<comment type="caution">
    <text evidence="6">The sequence shown here is derived from an EMBL/GenBank/DDBJ whole genome shotgun (WGS) entry which is preliminary data.</text>
</comment>
<feature type="binding site" evidence="3">
    <location>
        <begin position="5"/>
        <end position="10"/>
    </location>
    <ligand>
        <name>ATP</name>
        <dbReference type="ChEBI" id="CHEBI:30616"/>
    </ligand>
</feature>
<proteinExistence type="inferred from homology"/>
<keyword evidence="7" id="KW-1185">Reference proteome</keyword>
<dbReference type="EMBL" id="CAJNBJ010000001">
    <property type="protein sequence ID" value="CAE6705617.1"/>
    <property type="molecule type" value="Genomic_DNA"/>
</dbReference>
<dbReference type="InterPro" id="IPR003836">
    <property type="entry name" value="Glucokinase"/>
</dbReference>
<evidence type="ECO:0000256" key="1">
    <source>
        <dbReference type="ARBA" id="ARBA00022679"/>
    </source>
</evidence>
<dbReference type="PANTHER" id="PTHR47363:SF1">
    <property type="entry name" value="GLUCOKINASE"/>
    <property type="match status" value="1"/>
</dbReference>
<name>A0ABM8QMV5_9BACT</name>
<keyword evidence="3" id="KW-0324">Glycolysis</keyword>
<dbReference type="Gene3D" id="3.30.420.40">
    <property type="match status" value="1"/>
</dbReference>
<dbReference type="RefSeq" id="WP_213040766.1">
    <property type="nucleotide sequence ID" value="NZ_CAJNBJ010000001.1"/>
</dbReference>
<dbReference type="NCBIfam" id="TIGR00749">
    <property type="entry name" value="glk"/>
    <property type="match status" value="1"/>
</dbReference>
<feature type="region of interest" description="Disordered" evidence="5">
    <location>
        <begin position="55"/>
        <end position="80"/>
    </location>
</feature>
<keyword evidence="2 3" id="KW-0418">Kinase</keyword>
<evidence type="ECO:0000256" key="2">
    <source>
        <dbReference type="ARBA" id="ARBA00022777"/>
    </source>
</evidence>
<dbReference type="Pfam" id="PF02685">
    <property type="entry name" value="Glucokinase"/>
    <property type="match status" value="1"/>
</dbReference>
<dbReference type="Gene3D" id="3.40.367.20">
    <property type="match status" value="1"/>
</dbReference>
<dbReference type="GO" id="GO:0004340">
    <property type="term" value="F:glucokinase activity"/>
    <property type="evidence" value="ECO:0007669"/>
    <property type="project" value="UniProtKB-EC"/>
</dbReference>
<keyword evidence="3" id="KW-0547">Nucleotide-binding</keyword>
<evidence type="ECO:0000313" key="6">
    <source>
        <dbReference type="EMBL" id="CAE6705617.1"/>
    </source>
</evidence>
<evidence type="ECO:0000256" key="3">
    <source>
        <dbReference type="HAMAP-Rule" id="MF_00524"/>
    </source>
</evidence>
<dbReference type="InterPro" id="IPR043129">
    <property type="entry name" value="ATPase_NBD"/>
</dbReference>
<dbReference type="CDD" id="cd24008">
    <property type="entry name" value="ASKHA_NBD_GLK"/>
    <property type="match status" value="1"/>
</dbReference>
<evidence type="ECO:0000313" key="7">
    <source>
        <dbReference type="Proteomes" id="UP000675880"/>
    </source>
</evidence>
<dbReference type="PANTHER" id="PTHR47363">
    <property type="entry name" value="GLUCOKINASE"/>
    <property type="match status" value="1"/>
</dbReference>
<sequence length="361" mass="38696">MILAGDIGGTKTNLALYEWTNGRVEPVREDSFHSADYKTLEDIVEEFLSTPLAKPAIEGDEEQESGDSAPGSDTEADEATPEPIRVAAACFGVAGPVIDNRCRTTNLPWVIEGATLAERFAIPQVRLLNDLEATAHGLLLLTPDEIVVLNAGAPPKKKQALALIAAGTGLGECILCWDGTRYRPMPSEGGHTDFAPNSDTEIELLRHLRGSYLHVSYERIVSGPGLHAVYEYLRDTKKNEPTWLAEKIKVGNPAAEIAEAGLKGQAEIAKQALDLFATIYGAEAGNLALKALTLDGVYVAGGIAPKLLTKLQDGSFMRGFTNKGRYKRLMTQIPVKVVMNDKTALLGAASMAAQLTSSHSS</sequence>
<dbReference type="Proteomes" id="UP000675880">
    <property type="component" value="Unassembled WGS sequence"/>
</dbReference>
<dbReference type="HAMAP" id="MF_00524">
    <property type="entry name" value="Glucokinase"/>
    <property type="match status" value="1"/>
</dbReference>
<organism evidence="6 7">
    <name type="scientific">Nitrospira defluvii</name>
    <dbReference type="NCBI Taxonomy" id="330214"/>
    <lineage>
        <taxon>Bacteria</taxon>
        <taxon>Pseudomonadati</taxon>
        <taxon>Nitrospirota</taxon>
        <taxon>Nitrospiria</taxon>
        <taxon>Nitrospirales</taxon>
        <taxon>Nitrospiraceae</taxon>
        <taxon>Nitrospira</taxon>
    </lineage>
</organism>
<comment type="catalytic activity">
    <reaction evidence="3">
        <text>D-glucose + ATP = D-glucose 6-phosphate + ADP + H(+)</text>
        <dbReference type="Rhea" id="RHEA:17825"/>
        <dbReference type="ChEBI" id="CHEBI:4167"/>
        <dbReference type="ChEBI" id="CHEBI:15378"/>
        <dbReference type="ChEBI" id="CHEBI:30616"/>
        <dbReference type="ChEBI" id="CHEBI:61548"/>
        <dbReference type="ChEBI" id="CHEBI:456216"/>
        <dbReference type="EC" id="2.7.1.2"/>
    </reaction>
</comment>